<comment type="caution">
    <text evidence="1">The sequence shown here is derived from an EMBL/GenBank/DDBJ whole genome shotgun (WGS) entry which is preliminary data.</text>
</comment>
<organism evidence="1 2">
    <name type="scientific">Scophthalmus maximus</name>
    <name type="common">Turbot</name>
    <name type="synonym">Psetta maxima</name>
    <dbReference type="NCBI Taxonomy" id="52904"/>
    <lineage>
        <taxon>Eukaryota</taxon>
        <taxon>Metazoa</taxon>
        <taxon>Chordata</taxon>
        <taxon>Craniata</taxon>
        <taxon>Vertebrata</taxon>
        <taxon>Euteleostomi</taxon>
        <taxon>Actinopterygii</taxon>
        <taxon>Neopterygii</taxon>
        <taxon>Teleostei</taxon>
        <taxon>Neoteleostei</taxon>
        <taxon>Acanthomorphata</taxon>
        <taxon>Carangaria</taxon>
        <taxon>Pleuronectiformes</taxon>
        <taxon>Pleuronectoidei</taxon>
        <taxon>Scophthalmidae</taxon>
        <taxon>Scophthalmus</taxon>
    </lineage>
</organism>
<reference evidence="1 2" key="1">
    <citation type="submission" date="2019-06" db="EMBL/GenBank/DDBJ databases">
        <title>Draft genomes of female and male turbot (Scophthalmus maximus).</title>
        <authorList>
            <person name="Xu H."/>
            <person name="Xu X.-W."/>
            <person name="Shao C."/>
            <person name="Chen S."/>
        </authorList>
    </citation>
    <scope>NUCLEOTIDE SEQUENCE [LARGE SCALE GENOMIC DNA]</scope>
    <source>
        <strain evidence="1">Ysfricsl-2016a</strain>
        <tissue evidence="1">Blood</tissue>
    </source>
</reference>
<gene>
    <name evidence="1" type="ORF">F2P81_002992</name>
</gene>
<name>A0A6A4TKU6_SCOMX</name>
<proteinExistence type="predicted"/>
<dbReference type="AlphaFoldDB" id="A0A6A4TKU6"/>
<evidence type="ECO:0000313" key="1">
    <source>
        <dbReference type="EMBL" id="KAF0043834.1"/>
    </source>
</evidence>
<accession>A0A6A4TKU6</accession>
<sequence length="133" mass="15363">MSVAMPLQRAADSEMAGGSVNRAYILLSAEYFELPLWKVKATVCNIWQLHIRATEAERARNYPLRLFMIYDYVERCFLKRMTLLRRGRLRCRPAQTHWRLKIFNNNACARVLLSILGIRVQNGGVRGKPGPPM</sequence>
<dbReference type="EMBL" id="VEVO01000003">
    <property type="protein sequence ID" value="KAF0043834.1"/>
    <property type="molecule type" value="Genomic_DNA"/>
</dbReference>
<evidence type="ECO:0000313" key="2">
    <source>
        <dbReference type="Proteomes" id="UP000438429"/>
    </source>
</evidence>
<protein>
    <submittedName>
        <fullName evidence="1">Uncharacterized protein</fullName>
    </submittedName>
</protein>
<dbReference type="Proteomes" id="UP000438429">
    <property type="component" value="Unassembled WGS sequence"/>
</dbReference>